<dbReference type="InterPro" id="IPR000836">
    <property type="entry name" value="PRTase_dom"/>
</dbReference>
<dbReference type="SUPFAM" id="SSF53271">
    <property type="entry name" value="PRTase-like"/>
    <property type="match status" value="1"/>
</dbReference>
<dbReference type="HAMAP" id="MF_01219">
    <property type="entry name" value="PyrR"/>
    <property type="match status" value="1"/>
</dbReference>
<dbReference type="PANTHER" id="PTHR11608">
    <property type="entry name" value="BIFUNCTIONAL PROTEIN PYRR"/>
    <property type="match status" value="1"/>
</dbReference>
<feature type="short sequence motif" description="PRPP-binding" evidence="4">
    <location>
        <begin position="116"/>
        <end position="128"/>
    </location>
</feature>
<comment type="similarity">
    <text evidence="1 4">Belongs to the purine/pyrimidine phosphoribosyltransferase family. PyrR subfamily.</text>
</comment>
<evidence type="ECO:0000256" key="3">
    <source>
        <dbReference type="ARBA" id="ARBA00023163"/>
    </source>
</evidence>
<dbReference type="EC" id="2.4.2.9" evidence="4"/>
<evidence type="ECO:0000259" key="5">
    <source>
        <dbReference type="Pfam" id="PF00156"/>
    </source>
</evidence>
<keyword evidence="7" id="KW-1185">Reference proteome</keyword>
<reference evidence="7" key="1">
    <citation type="journal article" date="2019" name="Int. J. Syst. Evol. Microbiol.">
        <title>The Global Catalogue of Microorganisms (GCM) 10K type strain sequencing project: providing services to taxonomists for standard genome sequencing and annotation.</title>
        <authorList>
            <consortium name="The Broad Institute Genomics Platform"/>
            <consortium name="The Broad Institute Genome Sequencing Center for Infectious Disease"/>
            <person name="Wu L."/>
            <person name="Ma J."/>
        </authorList>
    </citation>
    <scope>NUCLEOTIDE SEQUENCE [LARGE SCALE GENOMIC DNA]</scope>
    <source>
        <strain evidence="7">CCUG 50873</strain>
    </source>
</reference>
<evidence type="ECO:0000256" key="1">
    <source>
        <dbReference type="ARBA" id="ARBA00005565"/>
    </source>
</evidence>
<dbReference type="InterPro" id="IPR023050">
    <property type="entry name" value="PyrR"/>
</dbReference>
<dbReference type="NCBIfam" id="NF003547">
    <property type="entry name" value="PRK05205.1-3"/>
    <property type="match status" value="1"/>
</dbReference>
<dbReference type="GO" id="GO:0004845">
    <property type="term" value="F:uracil phosphoribosyltransferase activity"/>
    <property type="evidence" value="ECO:0007669"/>
    <property type="project" value="UniProtKB-EC"/>
</dbReference>
<evidence type="ECO:0000256" key="2">
    <source>
        <dbReference type="ARBA" id="ARBA00023015"/>
    </source>
</evidence>
<gene>
    <name evidence="4 6" type="primary">pyrR</name>
    <name evidence="6" type="ORF">ACFQ04_18580</name>
</gene>
<accession>A0ABW3GBR9</accession>
<sequence>MSPSPSGTSPASSGGASRVLLDASDVTRTVARMAHQIIEKTAVDSADAPRVVVLGIPTRGTILAQRLVERIAEFSGVRPGVGYLDITLYRDDLRGRPHRPLERTSVPAGGIDGALVVLVDDVLFSGRTVRAALDALRDLGRPAVVQLAVLVDRGHRELPIRADYVGKNIPTARSEDVGVRFSEHDGVDEVLITGDAAPAGTVGTV</sequence>
<dbReference type="Pfam" id="PF00156">
    <property type="entry name" value="Pribosyltran"/>
    <property type="match status" value="1"/>
</dbReference>
<dbReference type="Proteomes" id="UP001597068">
    <property type="component" value="Unassembled WGS sequence"/>
</dbReference>
<keyword evidence="3 4" id="KW-0804">Transcription</keyword>
<evidence type="ECO:0000313" key="7">
    <source>
        <dbReference type="Proteomes" id="UP001597068"/>
    </source>
</evidence>
<organism evidence="6 7">
    <name type="scientific">Williamsia deligens</name>
    <dbReference type="NCBI Taxonomy" id="321325"/>
    <lineage>
        <taxon>Bacteria</taxon>
        <taxon>Bacillati</taxon>
        <taxon>Actinomycetota</taxon>
        <taxon>Actinomycetes</taxon>
        <taxon>Mycobacteriales</taxon>
        <taxon>Nocardiaceae</taxon>
        <taxon>Williamsia</taxon>
    </lineage>
</organism>
<dbReference type="EMBL" id="JBHTIL010000006">
    <property type="protein sequence ID" value="MFD0927754.1"/>
    <property type="molecule type" value="Genomic_DNA"/>
</dbReference>
<comment type="function">
    <text evidence="4">Regulates the transcription of the pyrimidine nucleotide (pyr) operon in response to exogenous pyrimidines.</text>
</comment>
<protein>
    <recommendedName>
        <fullName evidence="4">Bifunctional protein PyrR</fullName>
    </recommendedName>
    <domain>
        <recommendedName>
            <fullName evidence="4">Pyrimidine operon regulatory protein</fullName>
        </recommendedName>
    </domain>
    <domain>
        <recommendedName>
            <fullName evidence="4">Uracil phosphoribosyltransferase</fullName>
            <shortName evidence="4">UPRTase</shortName>
            <ecNumber evidence="4">2.4.2.9</ecNumber>
        </recommendedName>
    </domain>
</protein>
<dbReference type="RefSeq" id="WP_308214124.1">
    <property type="nucleotide sequence ID" value="NZ_BAAAMO010000001.1"/>
</dbReference>
<keyword evidence="2 4" id="KW-0805">Transcription regulation</keyword>
<name>A0ABW3GBR9_9NOCA</name>
<dbReference type="PANTHER" id="PTHR11608:SF0">
    <property type="entry name" value="BIFUNCTIONAL PROTEIN PYRR"/>
    <property type="match status" value="1"/>
</dbReference>
<comment type="function">
    <text evidence="4">Also displays a weak uracil phosphoribosyltransferase activity which is not physiologically significant.</text>
</comment>
<dbReference type="Gene3D" id="3.40.50.2020">
    <property type="match status" value="1"/>
</dbReference>
<dbReference type="InterPro" id="IPR050137">
    <property type="entry name" value="PyrR_bifunctional"/>
</dbReference>
<evidence type="ECO:0000313" key="6">
    <source>
        <dbReference type="EMBL" id="MFD0927754.1"/>
    </source>
</evidence>
<evidence type="ECO:0000256" key="4">
    <source>
        <dbReference type="HAMAP-Rule" id="MF_01219"/>
    </source>
</evidence>
<comment type="catalytic activity">
    <reaction evidence="4">
        <text>UMP + diphosphate = 5-phospho-alpha-D-ribose 1-diphosphate + uracil</text>
        <dbReference type="Rhea" id="RHEA:13017"/>
        <dbReference type="ChEBI" id="CHEBI:17568"/>
        <dbReference type="ChEBI" id="CHEBI:33019"/>
        <dbReference type="ChEBI" id="CHEBI:57865"/>
        <dbReference type="ChEBI" id="CHEBI:58017"/>
        <dbReference type="EC" id="2.4.2.9"/>
    </reaction>
</comment>
<dbReference type="CDD" id="cd06223">
    <property type="entry name" value="PRTases_typeI"/>
    <property type="match status" value="1"/>
</dbReference>
<keyword evidence="4 6" id="KW-0328">Glycosyltransferase</keyword>
<dbReference type="NCBIfam" id="NF003549">
    <property type="entry name" value="PRK05205.1-5"/>
    <property type="match status" value="1"/>
</dbReference>
<proteinExistence type="inferred from homology"/>
<keyword evidence="4 6" id="KW-0808">Transferase</keyword>
<comment type="caution">
    <text evidence="6">The sequence shown here is derived from an EMBL/GenBank/DDBJ whole genome shotgun (WGS) entry which is preliminary data.</text>
</comment>
<feature type="domain" description="Phosphoribosyltransferase" evidence="5">
    <location>
        <begin position="23"/>
        <end position="170"/>
    </location>
</feature>
<dbReference type="InterPro" id="IPR029057">
    <property type="entry name" value="PRTase-like"/>
</dbReference>